<evidence type="ECO:0000313" key="3">
    <source>
        <dbReference type="Proteomes" id="UP000017396"/>
    </source>
</evidence>
<dbReference type="Proteomes" id="UP000017396">
    <property type="component" value="Chromosome"/>
</dbReference>
<dbReference type="STRING" id="1183438.GKIL_1358"/>
<dbReference type="EMBL" id="CP003587">
    <property type="protein sequence ID" value="AGY57604.1"/>
    <property type="molecule type" value="Genomic_DNA"/>
</dbReference>
<feature type="signal peptide" evidence="1">
    <location>
        <begin position="1"/>
        <end position="26"/>
    </location>
</feature>
<evidence type="ECO:0008006" key="4">
    <source>
        <dbReference type="Google" id="ProtNLM"/>
    </source>
</evidence>
<dbReference type="Pfam" id="PF12098">
    <property type="entry name" value="DUF3574"/>
    <property type="match status" value="1"/>
</dbReference>
<dbReference type="InterPro" id="IPR021957">
    <property type="entry name" value="DUF3574"/>
</dbReference>
<sequence>MALNLSICPLLLVALTRLLSAPPALAQAVPQAPPAAPVAPVLRTFARDELYFGLSKPDGTPVSDQEWQDYLAEVVTPRFPDGLTVIEANGQFRPPGGSLVRERSRVIVLLYPSTPTTALAIGELVREYKRRFRQLSVLYVHDTVQAAF</sequence>
<dbReference type="HOGENOM" id="CLU_122289_1_0_3"/>
<organism evidence="2 3">
    <name type="scientific">Gloeobacter kilaueensis (strain ATCC BAA-2537 / CCAP 1431/1 / ULC 316 / JS1)</name>
    <dbReference type="NCBI Taxonomy" id="1183438"/>
    <lineage>
        <taxon>Bacteria</taxon>
        <taxon>Bacillati</taxon>
        <taxon>Cyanobacteriota</taxon>
        <taxon>Cyanophyceae</taxon>
        <taxon>Gloeobacterales</taxon>
        <taxon>Gloeobacteraceae</taxon>
        <taxon>Gloeobacter</taxon>
    </lineage>
</organism>
<dbReference type="KEGG" id="glj:GKIL_1358"/>
<gene>
    <name evidence="2" type="ORF">GKIL_1358</name>
</gene>
<evidence type="ECO:0000256" key="1">
    <source>
        <dbReference type="SAM" id="SignalP"/>
    </source>
</evidence>
<feature type="chain" id="PRO_5004664123" description="DUF3574 domain-containing protein" evidence="1">
    <location>
        <begin position="27"/>
        <end position="148"/>
    </location>
</feature>
<dbReference type="OrthoDB" id="794286at2"/>
<keyword evidence="3" id="KW-1185">Reference proteome</keyword>
<evidence type="ECO:0000313" key="2">
    <source>
        <dbReference type="EMBL" id="AGY57604.1"/>
    </source>
</evidence>
<dbReference type="eggNOG" id="COG2913">
    <property type="taxonomic scope" value="Bacteria"/>
</dbReference>
<accession>U5QIZ8</accession>
<keyword evidence="1" id="KW-0732">Signal</keyword>
<dbReference type="AlphaFoldDB" id="U5QIZ8"/>
<proteinExistence type="predicted"/>
<name>U5QIZ8_GLOK1</name>
<protein>
    <recommendedName>
        <fullName evidence="4">DUF3574 domain-containing protein</fullName>
    </recommendedName>
</protein>
<reference evidence="2 3" key="1">
    <citation type="journal article" date="2013" name="PLoS ONE">
        <title>Cultivation and Complete Genome Sequencing of Gloeobacter kilaueensis sp. nov., from a Lava Cave in Kilauea Caldera, Hawai'i.</title>
        <authorList>
            <person name="Saw J.H."/>
            <person name="Schatz M."/>
            <person name="Brown M.V."/>
            <person name="Kunkel D.D."/>
            <person name="Foster J.S."/>
            <person name="Shick H."/>
            <person name="Christensen S."/>
            <person name="Hou S."/>
            <person name="Wan X."/>
            <person name="Donachie S.P."/>
        </authorList>
    </citation>
    <scope>NUCLEOTIDE SEQUENCE [LARGE SCALE GENOMIC DNA]</scope>
    <source>
        <strain evidence="3">JS</strain>
    </source>
</reference>